<gene>
    <name evidence="2" type="ORF">I8J30_32385</name>
</gene>
<evidence type="ECO:0000313" key="2">
    <source>
        <dbReference type="EMBL" id="MBP3967369.1"/>
    </source>
</evidence>
<proteinExistence type="predicted"/>
<dbReference type="EMBL" id="JAGKSP010000040">
    <property type="protein sequence ID" value="MBP3967369.1"/>
    <property type="molecule type" value="Genomic_DNA"/>
</dbReference>
<name>A0ABS5CND4_9BACL</name>
<accession>A0ABS5CND4</accession>
<reference evidence="2 3" key="1">
    <citation type="submission" date="2021-04" db="EMBL/GenBank/DDBJ databases">
        <title>Paenibacillus sp. DLE-14 whole genome sequence.</title>
        <authorList>
            <person name="Ham Y.J."/>
        </authorList>
    </citation>
    <scope>NUCLEOTIDE SEQUENCE [LARGE SCALE GENOMIC DNA]</scope>
    <source>
        <strain evidence="2 3">DLE-14</strain>
    </source>
</reference>
<organism evidence="2 3">
    <name type="scientific">Paenibacillus lignilyticus</name>
    <dbReference type="NCBI Taxonomy" id="1172615"/>
    <lineage>
        <taxon>Bacteria</taxon>
        <taxon>Bacillati</taxon>
        <taxon>Bacillota</taxon>
        <taxon>Bacilli</taxon>
        <taxon>Bacillales</taxon>
        <taxon>Paenibacillaceae</taxon>
        <taxon>Paenibacillus</taxon>
    </lineage>
</organism>
<protein>
    <submittedName>
        <fullName evidence="2">Helix-turn-helix domain-containing protein</fullName>
    </submittedName>
</protein>
<feature type="domain" description="Resolvase HTH" evidence="1">
    <location>
        <begin position="5"/>
        <end position="48"/>
    </location>
</feature>
<sequence length="63" mass="7704">MKKSRPRLHQDDDKKLQLAFKLYDEHYTIAHITEVTGITKPTFYRRLKERDERQQVEANKKLF</sequence>
<dbReference type="Proteomes" id="UP000673394">
    <property type="component" value="Unassembled WGS sequence"/>
</dbReference>
<dbReference type="InterPro" id="IPR006120">
    <property type="entry name" value="Resolvase_HTH_dom"/>
</dbReference>
<comment type="caution">
    <text evidence="2">The sequence shown here is derived from an EMBL/GenBank/DDBJ whole genome shotgun (WGS) entry which is preliminary data.</text>
</comment>
<dbReference type="RefSeq" id="WP_210664469.1">
    <property type="nucleotide sequence ID" value="NZ_JAGKSP010000040.1"/>
</dbReference>
<evidence type="ECO:0000259" key="1">
    <source>
        <dbReference type="Pfam" id="PF02796"/>
    </source>
</evidence>
<evidence type="ECO:0000313" key="3">
    <source>
        <dbReference type="Proteomes" id="UP000673394"/>
    </source>
</evidence>
<dbReference type="Pfam" id="PF02796">
    <property type="entry name" value="HTH_7"/>
    <property type="match status" value="1"/>
</dbReference>
<keyword evidence="3" id="KW-1185">Reference proteome</keyword>